<evidence type="ECO:0000313" key="3">
    <source>
        <dbReference type="Proteomes" id="UP000593562"/>
    </source>
</evidence>
<protein>
    <submittedName>
        <fullName evidence="2">Ethylene-responsive transcription factor</fullName>
    </submittedName>
</protein>
<gene>
    <name evidence="2" type="ORF">HS088_TW08G00201</name>
</gene>
<reference evidence="2 3" key="1">
    <citation type="journal article" date="2020" name="Nat. Commun.">
        <title>Genome of Tripterygium wilfordii and identification of cytochrome P450 involved in triptolide biosynthesis.</title>
        <authorList>
            <person name="Tu L."/>
            <person name="Su P."/>
            <person name="Zhang Z."/>
            <person name="Gao L."/>
            <person name="Wang J."/>
            <person name="Hu T."/>
            <person name="Zhou J."/>
            <person name="Zhang Y."/>
            <person name="Zhao Y."/>
            <person name="Liu Y."/>
            <person name="Song Y."/>
            <person name="Tong Y."/>
            <person name="Lu Y."/>
            <person name="Yang J."/>
            <person name="Xu C."/>
            <person name="Jia M."/>
            <person name="Peters R.J."/>
            <person name="Huang L."/>
            <person name="Gao W."/>
        </authorList>
    </citation>
    <scope>NUCLEOTIDE SEQUENCE [LARGE SCALE GENOMIC DNA]</scope>
    <source>
        <strain evidence="3">cv. XIE 37</strain>
        <tissue evidence="2">Leaf</tissue>
    </source>
</reference>
<feature type="compositionally biased region" description="Polar residues" evidence="1">
    <location>
        <begin position="37"/>
        <end position="56"/>
    </location>
</feature>
<dbReference type="InParanoid" id="A0A7J7DC29"/>
<evidence type="ECO:0000313" key="2">
    <source>
        <dbReference type="EMBL" id="KAF5743616.1"/>
    </source>
</evidence>
<dbReference type="Proteomes" id="UP000593562">
    <property type="component" value="Unassembled WGS sequence"/>
</dbReference>
<name>A0A7J7DC29_TRIWF</name>
<dbReference type="EMBL" id="JAAARO010000008">
    <property type="protein sequence ID" value="KAF5743616.1"/>
    <property type="molecule type" value="Genomic_DNA"/>
</dbReference>
<feature type="region of interest" description="Disordered" evidence="1">
    <location>
        <begin position="37"/>
        <end position="57"/>
    </location>
</feature>
<evidence type="ECO:0000256" key="1">
    <source>
        <dbReference type="SAM" id="MobiDB-lite"/>
    </source>
</evidence>
<proteinExistence type="predicted"/>
<organism evidence="2 3">
    <name type="scientific">Tripterygium wilfordii</name>
    <name type="common">Thunder God vine</name>
    <dbReference type="NCBI Taxonomy" id="458696"/>
    <lineage>
        <taxon>Eukaryota</taxon>
        <taxon>Viridiplantae</taxon>
        <taxon>Streptophyta</taxon>
        <taxon>Embryophyta</taxon>
        <taxon>Tracheophyta</taxon>
        <taxon>Spermatophyta</taxon>
        <taxon>Magnoliopsida</taxon>
        <taxon>eudicotyledons</taxon>
        <taxon>Gunneridae</taxon>
        <taxon>Pentapetalae</taxon>
        <taxon>rosids</taxon>
        <taxon>fabids</taxon>
        <taxon>Celastrales</taxon>
        <taxon>Celastraceae</taxon>
        <taxon>Tripterygium</taxon>
    </lineage>
</organism>
<dbReference type="AlphaFoldDB" id="A0A7J7DC29"/>
<sequence>MTSPDEVSTLELIREHLLADFPSMDNFITNLDLYTQNNTDPEISSNNTPKASTLSNRRPVLNVKLELEAAGSVCGKRKAEEPVVETNKVVKREEVVVEESEPVLTSQPLTPSSWIGVWDCDVKGIFSVPPLSPVSPYPGVMVA</sequence>
<accession>A0A7J7DC29</accession>
<comment type="caution">
    <text evidence="2">The sequence shown here is derived from an EMBL/GenBank/DDBJ whole genome shotgun (WGS) entry which is preliminary data.</text>
</comment>
<keyword evidence="3" id="KW-1185">Reference proteome</keyword>